<protein>
    <submittedName>
        <fullName evidence="2">Uncharacterized protein</fullName>
    </submittedName>
</protein>
<dbReference type="EMBL" id="KB111311">
    <property type="protein sequence ID" value="ELK26070.1"/>
    <property type="molecule type" value="Genomic_DNA"/>
</dbReference>
<evidence type="ECO:0000256" key="1">
    <source>
        <dbReference type="SAM" id="MobiDB-lite"/>
    </source>
</evidence>
<name>L5LJA3_MYODS</name>
<keyword evidence="3" id="KW-1185">Reference proteome</keyword>
<evidence type="ECO:0000313" key="2">
    <source>
        <dbReference type="EMBL" id="ELK26070.1"/>
    </source>
</evidence>
<accession>L5LJA3</accession>
<dbReference type="Proteomes" id="UP000010556">
    <property type="component" value="Unassembled WGS sequence"/>
</dbReference>
<reference evidence="3" key="1">
    <citation type="journal article" date="2013" name="Science">
        <title>Comparative analysis of bat genomes provides insight into the evolution of flight and immunity.</title>
        <authorList>
            <person name="Zhang G."/>
            <person name="Cowled C."/>
            <person name="Shi Z."/>
            <person name="Huang Z."/>
            <person name="Bishop-Lilly K.A."/>
            <person name="Fang X."/>
            <person name="Wynne J.W."/>
            <person name="Xiong Z."/>
            <person name="Baker M.L."/>
            <person name="Zhao W."/>
            <person name="Tachedjian M."/>
            <person name="Zhu Y."/>
            <person name="Zhou P."/>
            <person name="Jiang X."/>
            <person name="Ng J."/>
            <person name="Yang L."/>
            <person name="Wu L."/>
            <person name="Xiao J."/>
            <person name="Feng Y."/>
            <person name="Chen Y."/>
            <person name="Sun X."/>
            <person name="Zhang Y."/>
            <person name="Marsh G.A."/>
            <person name="Crameri G."/>
            <person name="Broder C.C."/>
            <person name="Frey K.G."/>
            <person name="Wang L.F."/>
            <person name="Wang J."/>
        </authorList>
    </citation>
    <scope>NUCLEOTIDE SEQUENCE [LARGE SCALE GENOMIC DNA]</scope>
</reference>
<proteinExistence type="predicted"/>
<gene>
    <name evidence="2" type="ORF">MDA_GLEAN10006748</name>
</gene>
<feature type="region of interest" description="Disordered" evidence="1">
    <location>
        <begin position="1"/>
        <end position="151"/>
    </location>
</feature>
<feature type="compositionally biased region" description="Polar residues" evidence="1">
    <location>
        <begin position="43"/>
        <end position="59"/>
    </location>
</feature>
<organism evidence="2 3">
    <name type="scientific">Myotis davidii</name>
    <name type="common">David's myotis</name>
    <dbReference type="NCBI Taxonomy" id="225400"/>
    <lineage>
        <taxon>Eukaryota</taxon>
        <taxon>Metazoa</taxon>
        <taxon>Chordata</taxon>
        <taxon>Craniata</taxon>
        <taxon>Vertebrata</taxon>
        <taxon>Euteleostomi</taxon>
        <taxon>Mammalia</taxon>
        <taxon>Eutheria</taxon>
        <taxon>Laurasiatheria</taxon>
        <taxon>Chiroptera</taxon>
        <taxon>Yangochiroptera</taxon>
        <taxon>Vespertilionidae</taxon>
        <taxon>Myotis</taxon>
    </lineage>
</organism>
<evidence type="ECO:0000313" key="3">
    <source>
        <dbReference type="Proteomes" id="UP000010556"/>
    </source>
</evidence>
<sequence length="151" mass="15545">MHVGLPTVSLGSAERPQGPTHHPEGGPSHVAPSPLDAPKQAVSELTTVDGQSEGSSGHRTQGRGEKQQLRHPPQKDAPWAGCSAPQCHLSLCSPGITHQAGGPQAARGSPGITHQAGGPHVAQRPHESPATPAGSEPGLRQPPENDRLRTS</sequence>
<dbReference type="AlphaFoldDB" id="L5LJA3"/>